<reference evidence="8 9" key="1">
    <citation type="submission" date="2016-10" db="EMBL/GenBank/DDBJ databases">
        <authorList>
            <person name="de Groot N.N."/>
        </authorList>
    </citation>
    <scope>NUCLEOTIDE SEQUENCE [LARGE SCALE GENOMIC DNA]</scope>
    <source>
        <strain evidence="8 9">DSM 19938</strain>
    </source>
</reference>
<dbReference type="GO" id="GO:0046983">
    <property type="term" value="F:protein dimerization activity"/>
    <property type="evidence" value="ECO:0007669"/>
    <property type="project" value="InterPro"/>
</dbReference>
<organism evidence="8 9">
    <name type="scientific">Dyadobacter koreensis</name>
    <dbReference type="NCBI Taxonomy" id="408657"/>
    <lineage>
        <taxon>Bacteria</taxon>
        <taxon>Pseudomonadati</taxon>
        <taxon>Bacteroidota</taxon>
        <taxon>Cytophagia</taxon>
        <taxon>Cytophagales</taxon>
        <taxon>Spirosomataceae</taxon>
        <taxon>Dyadobacter</taxon>
    </lineage>
</organism>
<dbReference type="InterPro" id="IPR003594">
    <property type="entry name" value="HATPase_dom"/>
</dbReference>
<proteinExistence type="predicted"/>
<dbReference type="SUPFAM" id="SSF48452">
    <property type="entry name" value="TPR-like"/>
    <property type="match status" value="2"/>
</dbReference>
<keyword evidence="3" id="KW-0902">Two-component regulatory system</keyword>
<protein>
    <submittedName>
        <fullName evidence="8">Histidine kinase</fullName>
    </submittedName>
</protein>
<dbReference type="EMBL" id="FNXY01000001">
    <property type="protein sequence ID" value="SEI42004.1"/>
    <property type="molecule type" value="Genomic_DNA"/>
</dbReference>
<feature type="domain" description="Histidine kinase" evidence="7">
    <location>
        <begin position="474"/>
        <end position="664"/>
    </location>
</feature>
<dbReference type="InterPro" id="IPR019734">
    <property type="entry name" value="TPR_rpt"/>
</dbReference>
<evidence type="ECO:0000313" key="8">
    <source>
        <dbReference type="EMBL" id="SEI42004.1"/>
    </source>
</evidence>
<dbReference type="PANTHER" id="PTHR24421">
    <property type="entry name" value="NITRATE/NITRITE SENSOR PROTEIN NARX-RELATED"/>
    <property type="match status" value="1"/>
</dbReference>
<dbReference type="CDD" id="cd16917">
    <property type="entry name" value="HATPase_UhpB-NarQ-NarX-like"/>
    <property type="match status" value="1"/>
</dbReference>
<evidence type="ECO:0000256" key="1">
    <source>
        <dbReference type="ARBA" id="ARBA00022679"/>
    </source>
</evidence>
<keyword evidence="5" id="KW-1133">Transmembrane helix</keyword>
<dbReference type="InterPro" id="IPR050482">
    <property type="entry name" value="Sensor_HK_TwoCompSys"/>
</dbReference>
<dbReference type="Proteomes" id="UP000199532">
    <property type="component" value="Unassembled WGS sequence"/>
</dbReference>
<feature type="signal peptide" evidence="6">
    <location>
        <begin position="1"/>
        <end position="25"/>
    </location>
</feature>
<dbReference type="InterPro" id="IPR005467">
    <property type="entry name" value="His_kinase_dom"/>
</dbReference>
<dbReference type="STRING" id="408657.SAMN04487995_0569"/>
<feature type="repeat" description="TPR" evidence="4">
    <location>
        <begin position="170"/>
        <end position="203"/>
    </location>
</feature>
<dbReference type="InterPro" id="IPR011990">
    <property type="entry name" value="TPR-like_helical_dom_sf"/>
</dbReference>
<evidence type="ECO:0000256" key="5">
    <source>
        <dbReference type="SAM" id="Phobius"/>
    </source>
</evidence>
<dbReference type="PANTHER" id="PTHR24421:SF59">
    <property type="entry name" value="OXYGEN SENSOR HISTIDINE KINASE NREB"/>
    <property type="match status" value="1"/>
</dbReference>
<keyword evidence="4" id="KW-0802">TPR repeat</keyword>
<evidence type="ECO:0000256" key="4">
    <source>
        <dbReference type="PROSITE-ProRule" id="PRU00339"/>
    </source>
</evidence>
<dbReference type="SMART" id="SM00387">
    <property type="entry name" value="HATPase_c"/>
    <property type="match status" value="1"/>
</dbReference>
<keyword evidence="9" id="KW-1185">Reference proteome</keyword>
<keyword evidence="6" id="KW-0732">Signal</keyword>
<dbReference type="Pfam" id="PF02518">
    <property type="entry name" value="HATPase_c"/>
    <property type="match status" value="1"/>
</dbReference>
<evidence type="ECO:0000259" key="7">
    <source>
        <dbReference type="PROSITE" id="PS50109"/>
    </source>
</evidence>
<dbReference type="AlphaFoldDB" id="A0A1H6QLV9"/>
<evidence type="ECO:0000256" key="6">
    <source>
        <dbReference type="SAM" id="SignalP"/>
    </source>
</evidence>
<dbReference type="InterPro" id="IPR011712">
    <property type="entry name" value="Sig_transdc_His_kin_sub3_dim/P"/>
</dbReference>
<dbReference type="PROSITE" id="PS50005">
    <property type="entry name" value="TPR"/>
    <property type="match status" value="1"/>
</dbReference>
<gene>
    <name evidence="8" type="ORF">SAMN04487995_0569</name>
</gene>
<dbReference type="RefSeq" id="WP_229209449.1">
    <property type="nucleotide sequence ID" value="NZ_FNXY01000001.1"/>
</dbReference>
<dbReference type="Gene3D" id="1.25.40.10">
    <property type="entry name" value="Tetratricopeptide repeat domain"/>
    <property type="match status" value="2"/>
</dbReference>
<dbReference type="SUPFAM" id="SSF55874">
    <property type="entry name" value="ATPase domain of HSP90 chaperone/DNA topoisomerase II/histidine kinase"/>
    <property type="match status" value="1"/>
</dbReference>
<dbReference type="InterPro" id="IPR036890">
    <property type="entry name" value="HATPase_C_sf"/>
</dbReference>
<keyword evidence="5" id="KW-0812">Transmembrane</keyword>
<dbReference type="GO" id="GO:0000155">
    <property type="term" value="F:phosphorelay sensor kinase activity"/>
    <property type="evidence" value="ECO:0007669"/>
    <property type="project" value="InterPro"/>
</dbReference>
<keyword evidence="2 8" id="KW-0418">Kinase</keyword>
<dbReference type="PROSITE" id="PS50109">
    <property type="entry name" value="HIS_KIN"/>
    <property type="match status" value="1"/>
</dbReference>
<keyword evidence="5" id="KW-0472">Membrane</keyword>
<dbReference type="GO" id="GO:0016020">
    <property type="term" value="C:membrane"/>
    <property type="evidence" value="ECO:0007669"/>
    <property type="project" value="InterPro"/>
</dbReference>
<evidence type="ECO:0000313" key="9">
    <source>
        <dbReference type="Proteomes" id="UP000199532"/>
    </source>
</evidence>
<keyword evidence="1" id="KW-0808">Transferase</keyword>
<dbReference type="Gene3D" id="3.30.565.10">
    <property type="entry name" value="Histidine kinase-like ATPase, C-terminal domain"/>
    <property type="match status" value="1"/>
</dbReference>
<accession>A0A1H6QLV9</accession>
<dbReference type="Gene3D" id="1.20.5.1930">
    <property type="match status" value="1"/>
</dbReference>
<name>A0A1H6QLV9_9BACT</name>
<feature type="chain" id="PRO_5011714402" evidence="6">
    <location>
        <begin position="26"/>
        <end position="664"/>
    </location>
</feature>
<evidence type="ECO:0000256" key="3">
    <source>
        <dbReference type="ARBA" id="ARBA00023012"/>
    </source>
</evidence>
<sequence>MKIAYKLTGLLLLVLALTAPGFSQSPVDGSTYADSLRKALAKQSSDSLKANILFLLSDHYSEKDQALGLNYLGQAEKYSKKSPYQTALFHFYLAGIYFDTDISKSENEYLLAEKLLRKFPGREALIYRSRAWHNYGALQQRQDDEKKYAQILIEHCIPLALKAGDSARVARNYQNLGLIFSNQLDYLKAEKYFKSSISILENLGVKSLELADSYIFAAKNYIYLKDYPPVKPMLDSAKVQLADDPDSNYLPDYYMVEGMYYTRLRHFNKAHESFDKGLQMALKVNRPYEHQSIMLQKYFAYKEMGNYSKALPIIKRLAQEKEIIPHYKNRMLYYYELAETSAKTSDMGAAYNWLHKYALLADSTNEQRIKTDIAELETKFQTTQKEKRIFQLQSQNEKAALTIKNNQLISWLLAVVCIFLMAVTVLVLLFYRNNKRLWLQQKQLHELELQKIKQDHRISMLSAMLEGQEQERTRLARDLHDGLGGLLSSIKIELSQIGLDQNRQLKSGIDRTLAHLDDAVNELRRIARSLMPEILMNYGLAEATKEFCKNLRETGVNLVCQVYHYTDSFAKEKQVVLYRIIQELVNNAVKHSAATQILVILQQSGDTIFVTVEDDGKGFDLSKTQSRNGAGLANVKARADFLNAKLDIHSSPDNGTSVTVECEI</sequence>
<evidence type="ECO:0000256" key="2">
    <source>
        <dbReference type="ARBA" id="ARBA00022777"/>
    </source>
</evidence>
<dbReference type="Pfam" id="PF07730">
    <property type="entry name" value="HisKA_3"/>
    <property type="match status" value="1"/>
</dbReference>
<feature type="transmembrane region" description="Helical" evidence="5">
    <location>
        <begin position="408"/>
        <end position="431"/>
    </location>
</feature>